<dbReference type="PANTHER" id="PTHR43830">
    <property type="entry name" value="PROTEIN PSP1"/>
    <property type="match status" value="1"/>
</dbReference>
<feature type="compositionally biased region" description="Basic residues" evidence="1">
    <location>
        <begin position="314"/>
        <end position="328"/>
    </location>
</feature>
<dbReference type="EMBL" id="JAGIOB010000001">
    <property type="protein sequence ID" value="MBP2417619.1"/>
    <property type="molecule type" value="Genomic_DNA"/>
</dbReference>
<accession>A0ABS4Z9F3</accession>
<protein>
    <submittedName>
        <fullName evidence="3">Cell fate regulator YaaT (PSP1 superfamily)</fullName>
    </submittedName>
</protein>
<dbReference type="PROSITE" id="PS51411">
    <property type="entry name" value="PSP1_C"/>
    <property type="match status" value="1"/>
</dbReference>
<feature type="compositionally biased region" description="Low complexity" evidence="1">
    <location>
        <begin position="279"/>
        <end position="295"/>
    </location>
</feature>
<gene>
    <name evidence="3" type="ORF">JOF54_002541</name>
</gene>
<organism evidence="3 4">
    <name type="scientific">Microlunatus capsulatus</name>
    <dbReference type="NCBI Taxonomy" id="99117"/>
    <lineage>
        <taxon>Bacteria</taxon>
        <taxon>Bacillati</taxon>
        <taxon>Actinomycetota</taxon>
        <taxon>Actinomycetes</taxon>
        <taxon>Propionibacteriales</taxon>
        <taxon>Propionibacteriaceae</taxon>
        <taxon>Microlunatus</taxon>
    </lineage>
</organism>
<dbReference type="NCBIfam" id="NF041131">
    <property type="entry name" value="RicT_YaaT_fam"/>
    <property type="match status" value="1"/>
</dbReference>
<dbReference type="PANTHER" id="PTHR43830:SF3">
    <property type="entry name" value="PROTEIN PSP1"/>
    <property type="match status" value="1"/>
</dbReference>
<comment type="caution">
    <text evidence="3">The sequence shown here is derived from an EMBL/GenBank/DDBJ whole genome shotgun (WGS) entry which is preliminary data.</text>
</comment>
<dbReference type="RefSeq" id="WP_210056331.1">
    <property type="nucleotide sequence ID" value="NZ_BAAAMH010000031.1"/>
</dbReference>
<reference evidence="3 4" key="1">
    <citation type="submission" date="2021-03" db="EMBL/GenBank/DDBJ databases">
        <title>Sequencing the genomes of 1000 actinobacteria strains.</title>
        <authorList>
            <person name="Klenk H.-P."/>
        </authorList>
    </citation>
    <scope>NUCLEOTIDE SEQUENCE [LARGE SCALE GENOMIC DNA]</scope>
    <source>
        <strain evidence="3 4">DSM 12936</strain>
    </source>
</reference>
<feature type="domain" description="PSP1 C-terminal" evidence="2">
    <location>
        <begin position="59"/>
        <end position="148"/>
    </location>
</feature>
<proteinExistence type="predicted"/>
<evidence type="ECO:0000259" key="2">
    <source>
        <dbReference type="PROSITE" id="PS51411"/>
    </source>
</evidence>
<name>A0ABS4Z9F3_9ACTN</name>
<keyword evidence="4" id="KW-1185">Reference proteome</keyword>
<sequence>MARVMAVSFERYGRLYYLDPGEREYRVGDRVLVPTDSGPEVAECVWAPEWVEDGGFADLPVCAGPAQDAHLVRDEENRRRRAQAKLVAKKLVRTHGLPMKVVGVDVVGTGDHDQLTVLYFTAPHRVDFRALVGELARALRSRIDLRQVGSRDAASITGGLGSCGRDLCCATFLKDFEPVSLRMAKAQDLPPNPLKISGACGRLMCCLKYEHPLYVEFAATAPAVGSAVTTEQGDGVVVGHSVPADAVLVRMKDSGQVSSCAKAGVCGSRQVFATRTEELPPATSAALAEPSAESPAPEPADADDPGAGTSARTGKPRTRRRRRTAPPS</sequence>
<feature type="region of interest" description="Disordered" evidence="1">
    <location>
        <begin position="278"/>
        <end position="328"/>
    </location>
</feature>
<dbReference type="Pfam" id="PF04468">
    <property type="entry name" value="PSP1"/>
    <property type="match status" value="1"/>
</dbReference>
<dbReference type="InterPro" id="IPR007557">
    <property type="entry name" value="PSP1_C"/>
</dbReference>
<dbReference type="Proteomes" id="UP000758168">
    <property type="component" value="Unassembled WGS sequence"/>
</dbReference>
<dbReference type="InterPro" id="IPR047767">
    <property type="entry name" value="PSP1-like"/>
</dbReference>
<evidence type="ECO:0000313" key="3">
    <source>
        <dbReference type="EMBL" id="MBP2417619.1"/>
    </source>
</evidence>
<evidence type="ECO:0000313" key="4">
    <source>
        <dbReference type="Proteomes" id="UP000758168"/>
    </source>
</evidence>
<evidence type="ECO:0000256" key="1">
    <source>
        <dbReference type="SAM" id="MobiDB-lite"/>
    </source>
</evidence>